<accession>X0VQN6</accession>
<feature type="non-terminal residue" evidence="3">
    <location>
        <position position="255"/>
    </location>
</feature>
<reference evidence="3" key="1">
    <citation type="journal article" date="2014" name="Front. Microbiol.">
        <title>High frequency of phylogenetically diverse reductive dehalogenase-homologous genes in deep subseafloor sedimentary metagenomes.</title>
        <authorList>
            <person name="Kawai M."/>
            <person name="Futagami T."/>
            <person name="Toyoda A."/>
            <person name="Takaki Y."/>
            <person name="Nishi S."/>
            <person name="Hori S."/>
            <person name="Arai W."/>
            <person name="Tsubouchi T."/>
            <person name="Morono Y."/>
            <person name="Uchiyama I."/>
            <person name="Ito T."/>
            <person name="Fujiyama A."/>
            <person name="Inagaki F."/>
            <person name="Takami H."/>
        </authorList>
    </citation>
    <scope>NUCLEOTIDE SEQUENCE</scope>
    <source>
        <strain evidence="3">Expedition CK06-06</strain>
    </source>
</reference>
<sequence length="255" mass="29438">FQGLEFIYEKSLFPELEYIFRHTLTQEVAYNSLLLKRRKEIHERIGNAIEELYPDRLEEFYEVLAHHYSRSENSEKAYQYLLSSMAKTGLSYSLWEAFHFGKEAINVLNNMPQTDENKVNGINSRLVLAMIMQGLSYPEDSLQILQEGERLSKELGDERSLVHFSSSIGLCCSHTGDLLQGVKYAENTFQGAEKLEDIELLVPIGWDLCQVYYWVGEFSKIVEIAPKVIASLEETQREYEYFGKAFNPYSALLAT</sequence>
<dbReference type="AlphaFoldDB" id="X0VQN6"/>
<evidence type="ECO:0000313" key="3">
    <source>
        <dbReference type="EMBL" id="GAG20714.1"/>
    </source>
</evidence>
<keyword evidence="1" id="KW-0547">Nucleotide-binding</keyword>
<dbReference type="GO" id="GO:0005524">
    <property type="term" value="F:ATP binding"/>
    <property type="evidence" value="ECO:0007669"/>
    <property type="project" value="UniProtKB-KW"/>
</dbReference>
<gene>
    <name evidence="3" type="ORF">S01H1_60453</name>
</gene>
<comment type="caution">
    <text evidence="3">The sequence shown here is derived from an EMBL/GenBank/DDBJ whole genome shotgun (WGS) entry which is preliminary data.</text>
</comment>
<dbReference type="PANTHER" id="PTHR16305">
    <property type="entry name" value="TESTICULAR SOLUBLE ADENYLYL CYCLASE"/>
    <property type="match status" value="1"/>
</dbReference>
<feature type="non-terminal residue" evidence="3">
    <location>
        <position position="1"/>
    </location>
</feature>
<evidence type="ECO:0000256" key="1">
    <source>
        <dbReference type="ARBA" id="ARBA00022741"/>
    </source>
</evidence>
<dbReference type="Gene3D" id="1.25.40.10">
    <property type="entry name" value="Tetratricopeptide repeat domain"/>
    <property type="match status" value="1"/>
</dbReference>
<evidence type="ECO:0000256" key="2">
    <source>
        <dbReference type="ARBA" id="ARBA00022840"/>
    </source>
</evidence>
<evidence type="ECO:0008006" key="4">
    <source>
        <dbReference type="Google" id="ProtNLM"/>
    </source>
</evidence>
<dbReference type="GO" id="GO:0005737">
    <property type="term" value="C:cytoplasm"/>
    <property type="evidence" value="ECO:0007669"/>
    <property type="project" value="TreeGrafter"/>
</dbReference>
<dbReference type="InterPro" id="IPR011990">
    <property type="entry name" value="TPR-like_helical_dom_sf"/>
</dbReference>
<keyword evidence="2" id="KW-0067">ATP-binding</keyword>
<organism evidence="3">
    <name type="scientific">marine sediment metagenome</name>
    <dbReference type="NCBI Taxonomy" id="412755"/>
    <lineage>
        <taxon>unclassified sequences</taxon>
        <taxon>metagenomes</taxon>
        <taxon>ecological metagenomes</taxon>
    </lineage>
</organism>
<proteinExistence type="predicted"/>
<protein>
    <recommendedName>
        <fullName evidence="4">MalT-like TPR region domain-containing protein</fullName>
    </recommendedName>
</protein>
<dbReference type="EMBL" id="BARS01039593">
    <property type="protein sequence ID" value="GAG20714.1"/>
    <property type="molecule type" value="Genomic_DNA"/>
</dbReference>
<dbReference type="GO" id="GO:0004016">
    <property type="term" value="F:adenylate cyclase activity"/>
    <property type="evidence" value="ECO:0007669"/>
    <property type="project" value="TreeGrafter"/>
</dbReference>
<name>X0VQN6_9ZZZZ</name>
<dbReference type="PANTHER" id="PTHR16305:SF28">
    <property type="entry name" value="GUANYLATE CYCLASE DOMAIN-CONTAINING PROTEIN"/>
    <property type="match status" value="1"/>
</dbReference>